<dbReference type="OrthoDB" id="2751476at2759"/>
<accession>A0A1C7LNX2</accession>
<comment type="caution">
    <text evidence="1">The sequence shown here is derived from an EMBL/GenBank/DDBJ whole genome shotgun (WGS) entry which is preliminary data.</text>
</comment>
<evidence type="ECO:0000313" key="2">
    <source>
        <dbReference type="Proteomes" id="UP000092993"/>
    </source>
</evidence>
<reference evidence="1 2" key="1">
    <citation type="submission" date="2016-03" db="EMBL/GenBank/DDBJ databases">
        <title>Whole genome sequencing of Grifola frondosa 9006-11.</title>
        <authorList>
            <person name="Min B."/>
            <person name="Park H."/>
            <person name="Kim J.-G."/>
            <person name="Cho H."/>
            <person name="Oh Y.-L."/>
            <person name="Kong W.-S."/>
            <person name="Choi I.-G."/>
        </authorList>
    </citation>
    <scope>NUCLEOTIDE SEQUENCE [LARGE SCALE GENOMIC DNA]</scope>
    <source>
        <strain evidence="1 2">9006-11</strain>
    </source>
</reference>
<gene>
    <name evidence="1" type="ORF">A0H81_13660</name>
</gene>
<keyword evidence="2" id="KW-1185">Reference proteome</keyword>
<sequence length="205" mass="23299">MAQKSANFYLPSEWATGDEPMTGPQWRYLLLLEQRRDIHLPFLDIPQPDPPQVLTKAEASTIITLLENGQLPTQEYLRSVGHCQIRAPLKPSEIVDGDMPATACQKQFISELTSQLGDLLPNTDHMTKMQAALKIQTMKEQFARTKAAMRTQGTLAIAQGDVRIAAYPAGMQYDDIDPYYGDEEYEEYEAYEEYEEFEEDLGEEV</sequence>
<dbReference type="EMBL" id="LUGG01000031">
    <property type="protein sequence ID" value="OBZ66442.1"/>
    <property type="molecule type" value="Genomic_DNA"/>
</dbReference>
<protein>
    <submittedName>
        <fullName evidence="1">Uncharacterized protein</fullName>
    </submittedName>
</protein>
<name>A0A1C7LNX2_GRIFR</name>
<proteinExistence type="predicted"/>
<organism evidence="1 2">
    <name type="scientific">Grifola frondosa</name>
    <name type="common">Maitake</name>
    <name type="synonym">Polyporus frondosus</name>
    <dbReference type="NCBI Taxonomy" id="5627"/>
    <lineage>
        <taxon>Eukaryota</taxon>
        <taxon>Fungi</taxon>
        <taxon>Dikarya</taxon>
        <taxon>Basidiomycota</taxon>
        <taxon>Agaricomycotina</taxon>
        <taxon>Agaricomycetes</taxon>
        <taxon>Polyporales</taxon>
        <taxon>Grifolaceae</taxon>
        <taxon>Grifola</taxon>
    </lineage>
</organism>
<evidence type="ECO:0000313" key="1">
    <source>
        <dbReference type="EMBL" id="OBZ66442.1"/>
    </source>
</evidence>
<dbReference type="AlphaFoldDB" id="A0A1C7LNX2"/>
<dbReference type="Pfam" id="PF11272">
    <property type="entry name" value="DUF3072"/>
    <property type="match status" value="1"/>
</dbReference>
<dbReference type="InterPro" id="IPR021425">
    <property type="entry name" value="DUF3072"/>
</dbReference>
<dbReference type="Proteomes" id="UP000092993">
    <property type="component" value="Unassembled WGS sequence"/>
</dbReference>